<gene>
    <name evidence="2" type="ORF">HELGO_WM44142</name>
</gene>
<dbReference type="SMART" id="SM00028">
    <property type="entry name" value="TPR"/>
    <property type="match status" value="3"/>
</dbReference>
<evidence type="ECO:0000259" key="1">
    <source>
        <dbReference type="Pfam" id="PF12770"/>
    </source>
</evidence>
<dbReference type="Pfam" id="PF13424">
    <property type="entry name" value="TPR_12"/>
    <property type="match status" value="1"/>
</dbReference>
<proteinExistence type="predicted"/>
<dbReference type="SUPFAM" id="SSF48452">
    <property type="entry name" value="TPR-like"/>
    <property type="match status" value="1"/>
</dbReference>
<dbReference type="Gene3D" id="1.25.40.10">
    <property type="entry name" value="Tetratricopeptide repeat domain"/>
    <property type="match status" value="1"/>
</dbReference>
<reference evidence="2" key="1">
    <citation type="submission" date="2020-01" db="EMBL/GenBank/DDBJ databases">
        <authorList>
            <person name="Meier V. D."/>
            <person name="Meier V D."/>
        </authorList>
    </citation>
    <scope>NUCLEOTIDE SEQUENCE</scope>
    <source>
        <strain evidence="2">HLG_WM_MAG_10</strain>
    </source>
</reference>
<sequence length="948" mass="107811">MLRLLYILIFCLLHQLVFGQKDCNQSIYQIAESGWISRSMTLDVKSNQDYSIRFVSSIKGLTATMTMTQGTALLSKGDYWIFMTNTGAKKAFACAEKTRMVSFEGKEQYVTTIIINWNGIEWLANNKVYSFGAMDQSLEKNLLPEVKLSGLASKTFWNLSKCFYYSIDKQKTTRIEAPPLDAEKLEKVILPTTNTKVLEFKNIDINAAETPIRYSGVDKPDYAKGLSQMAELYQAANDPVKAEQYYLEAQQNIIQFSGIDYGDYPHLLNNLATFYKQVGDVQKAKKNYLEAKNLIEKIFGNHHPQYPITLNNLGALHLSVNELENSEEYHNQARALLEEEFSTSHPEYVTTLGHLSNFYLVKKDYKKTLEILTELSRNLIHQLYSYYPSLNEAERLTFLKNLNQTVHQFYSSATQLCSEMPELSDEIANINLVVKGLALEGSISTRASLLTAGDSLLRNQYYNWLGVRRQLAQAAVMPKLEREMLGINLNDLGQRALALEKQLSAASGALSNQFKLRREKLTVDSIRARLQKGEVAIDFIHFNYHNGKNWEDSILYYALIIQKEKAITKMIPLSNHKELQSILNINITKNSQSYINSSSTNKELYELIWKPLESELKGRKRIYISPSGLLHQISFAALRDGSGKFLLENYDLINYGSFRDFVYPTTTENTTKDIVLVGGAKFSVDSAKLVDLVKKMRDSTQALTAYDLYAYANTALPLSRALASNFSRGDLFFNYLIGTKKEVETIDLLFNQNNWKTHKYIGEEALEDKVKMHSRKAAPYVLHIATHGYFFRPLTQSPVGSKEFYKQIIYAQNPLMRSGLVLTGANRVWQGKRPIEGLDDGILTAYEISNLDLYKTDLVVLSSCETGLGDVYDSEGIFGLQRALKSAGVRQMLVTLWRIPDKETAELMGIFYQHYLKTGSAKKALRIAQKEMQAKYSPFYWAGFVLIE</sequence>
<organism evidence="2">
    <name type="scientific">uncultured Aureispira sp</name>
    <dbReference type="NCBI Taxonomy" id="1331704"/>
    <lineage>
        <taxon>Bacteria</taxon>
        <taxon>Pseudomonadati</taxon>
        <taxon>Bacteroidota</taxon>
        <taxon>Saprospiria</taxon>
        <taxon>Saprospirales</taxon>
        <taxon>Saprospiraceae</taxon>
        <taxon>Aureispira</taxon>
        <taxon>environmental samples</taxon>
    </lineage>
</organism>
<dbReference type="InterPro" id="IPR011990">
    <property type="entry name" value="TPR-like_helical_dom_sf"/>
</dbReference>
<feature type="domain" description="CHAT" evidence="1">
    <location>
        <begin position="602"/>
        <end position="947"/>
    </location>
</feature>
<dbReference type="AlphaFoldDB" id="A0A6S6TDV7"/>
<evidence type="ECO:0000313" key="2">
    <source>
        <dbReference type="EMBL" id="CAA6819052.1"/>
    </source>
</evidence>
<dbReference type="InterPro" id="IPR024983">
    <property type="entry name" value="CHAT_dom"/>
</dbReference>
<name>A0A6S6TDV7_9BACT</name>
<dbReference type="PANTHER" id="PTHR10098">
    <property type="entry name" value="RAPSYN-RELATED"/>
    <property type="match status" value="1"/>
</dbReference>
<dbReference type="Pfam" id="PF12770">
    <property type="entry name" value="CHAT"/>
    <property type="match status" value="1"/>
</dbReference>
<protein>
    <submittedName>
        <fullName evidence="2">TPR repeat-containing protein</fullName>
    </submittedName>
</protein>
<accession>A0A6S6TDV7</accession>
<dbReference type="InterPro" id="IPR019734">
    <property type="entry name" value="TPR_rpt"/>
</dbReference>
<dbReference type="EMBL" id="CACVAQ010000270">
    <property type="protein sequence ID" value="CAA6819052.1"/>
    <property type="molecule type" value="Genomic_DNA"/>
</dbReference>